<dbReference type="Proteomes" id="UP001602245">
    <property type="component" value="Unassembled WGS sequence"/>
</dbReference>
<organism evidence="2 3">
    <name type="scientific">Paractinoplanes globisporus</name>
    <dbReference type="NCBI Taxonomy" id="113565"/>
    <lineage>
        <taxon>Bacteria</taxon>
        <taxon>Bacillati</taxon>
        <taxon>Actinomycetota</taxon>
        <taxon>Actinomycetes</taxon>
        <taxon>Micromonosporales</taxon>
        <taxon>Micromonosporaceae</taxon>
        <taxon>Paractinoplanes</taxon>
    </lineage>
</organism>
<dbReference type="Pfam" id="PF06912">
    <property type="entry name" value="DUF1275"/>
    <property type="match status" value="1"/>
</dbReference>
<sequence>MNRRLPTRRPSPARLDAAPGGGPAADAAPRILAIRDWLPVALSLSSGMYEAICFLSFGKVFTGFQTGNLVFLGIGAAGTRPPLGPNPVTVTISLVAFAVGAGRSTPTPLLEANRSGARRHPGATVERQRESARLLRFRHRAGRRARQW</sequence>
<evidence type="ECO:0000256" key="1">
    <source>
        <dbReference type="SAM" id="MobiDB-lite"/>
    </source>
</evidence>
<evidence type="ECO:0000313" key="3">
    <source>
        <dbReference type="Proteomes" id="UP001602245"/>
    </source>
</evidence>
<evidence type="ECO:0000313" key="2">
    <source>
        <dbReference type="EMBL" id="MFF5289308.1"/>
    </source>
</evidence>
<dbReference type="RefSeq" id="WP_157295269.1">
    <property type="nucleotide sequence ID" value="NZ_JBIAZU010000001.1"/>
</dbReference>
<dbReference type="EMBL" id="JBIAZU010000001">
    <property type="protein sequence ID" value="MFF5289308.1"/>
    <property type="molecule type" value="Genomic_DNA"/>
</dbReference>
<proteinExistence type="predicted"/>
<feature type="region of interest" description="Disordered" evidence="1">
    <location>
        <begin position="1"/>
        <end position="24"/>
    </location>
</feature>
<reference evidence="2 3" key="1">
    <citation type="submission" date="2024-10" db="EMBL/GenBank/DDBJ databases">
        <title>The Natural Products Discovery Center: Release of the First 8490 Sequenced Strains for Exploring Actinobacteria Biosynthetic Diversity.</title>
        <authorList>
            <person name="Kalkreuter E."/>
            <person name="Kautsar S.A."/>
            <person name="Yang D."/>
            <person name="Bader C.D."/>
            <person name="Teijaro C.N."/>
            <person name="Fluegel L."/>
            <person name="Davis C.M."/>
            <person name="Simpson J.R."/>
            <person name="Lauterbach L."/>
            <person name="Steele A.D."/>
            <person name="Gui C."/>
            <person name="Meng S."/>
            <person name="Li G."/>
            <person name="Viehrig K."/>
            <person name="Ye F."/>
            <person name="Su P."/>
            <person name="Kiefer A.F."/>
            <person name="Nichols A."/>
            <person name="Cepeda A.J."/>
            <person name="Yan W."/>
            <person name="Fan B."/>
            <person name="Jiang Y."/>
            <person name="Adhikari A."/>
            <person name="Zheng C.-J."/>
            <person name="Schuster L."/>
            <person name="Cowan T.M."/>
            <person name="Smanski M.J."/>
            <person name="Chevrette M.G."/>
            <person name="De Carvalho L.P.S."/>
            <person name="Shen B."/>
        </authorList>
    </citation>
    <scope>NUCLEOTIDE SEQUENCE [LARGE SCALE GENOMIC DNA]</scope>
    <source>
        <strain evidence="2 3">NPDC000087</strain>
    </source>
</reference>
<gene>
    <name evidence="2" type="ORF">ACFY35_07710</name>
</gene>
<keyword evidence="3" id="KW-1185">Reference proteome</keyword>
<protein>
    <submittedName>
        <fullName evidence="2">YoaK family protein</fullName>
    </submittedName>
</protein>
<dbReference type="InterPro" id="IPR010699">
    <property type="entry name" value="DUF1275"/>
</dbReference>
<comment type="caution">
    <text evidence="2">The sequence shown here is derived from an EMBL/GenBank/DDBJ whole genome shotgun (WGS) entry which is preliminary data.</text>
</comment>
<accession>A0ABW6W859</accession>
<name>A0ABW6W859_9ACTN</name>